<accession>A0A7S2E3J6</accession>
<name>A0A7S2E3J6_9STRA</name>
<sequence length="196" mass="21062">MGSGQLTGTVVRGLSRLFSVDTERECECEAAAFFAAYSLGLPCFAFRPNALEAAVLVFESMNEANTPVPGITKGVNALDPLLSSEGILKVLIWLMAPVAMESSKHPQLISSDPREGTGLLRRLNERAEDMGASEVINTLLMGENDSVDEVGDLLQWAYAEADLLLRNNRKFVEELTERLAGGAATVGDCVAALEGW</sequence>
<protein>
    <submittedName>
        <fullName evidence="1">Uncharacterized protein</fullName>
    </submittedName>
</protein>
<dbReference type="AlphaFoldDB" id="A0A7S2E3J6"/>
<proteinExistence type="predicted"/>
<gene>
    <name evidence="1" type="ORF">HTAM1171_LOCUS1161</name>
</gene>
<organism evidence="1">
    <name type="scientific">Helicotheca tamesis</name>
    <dbReference type="NCBI Taxonomy" id="374047"/>
    <lineage>
        <taxon>Eukaryota</taxon>
        <taxon>Sar</taxon>
        <taxon>Stramenopiles</taxon>
        <taxon>Ochrophyta</taxon>
        <taxon>Bacillariophyta</taxon>
        <taxon>Mediophyceae</taxon>
        <taxon>Lithodesmiophycidae</taxon>
        <taxon>Lithodesmiales</taxon>
        <taxon>Lithodesmiaceae</taxon>
        <taxon>Helicotheca</taxon>
    </lineage>
</organism>
<dbReference type="EMBL" id="HBGV01001864">
    <property type="protein sequence ID" value="CAD9470328.1"/>
    <property type="molecule type" value="Transcribed_RNA"/>
</dbReference>
<evidence type="ECO:0000313" key="1">
    <source>
        <dbReference type="EMBL" id="CAD9470328.1"/>
    </source>
</evidence>
<reference evidence="1" key="1">
    <citation type="submission" date="2021-01" db="EMBL/GenBank/DDBJ databases">
        <authorList>
            <person name="Corre E."/>
            <person name="Pelletier E."/>
            <person name="Niang G."/>
            <person name="Scheremetjew M."/>
            <person name="Finn R."/>
            <person name="Kale V."/>
            <person name="Holt S."/>
            <person name="Cochrane G."/>
            <person name="Meng A."/>
            <person name="Brown T."/>
            <person name="Cohen L."/>
        </authorList>
    </citation>
    <scope>NUCLEOTIDE SEQUENCE</scope>
    <source>
        <strain evidence="1">CCMP826</strain>
    </source>
</reference>